<accession>A0ABQ7U0Y1</accession>
<dbReference type="Proteomes" id="UP000826656">
    <property type="component" value="Unassembled WGS sequence"/>
</dbReference>
<comment type="caution">
    <text evidence="1">The sequence shown here is derived from an EMBL/GenBank/DDBJ whole genome shotgun (WGS) entry which is preliminary data.</text>
</comment>
<evidence type="ECO:0000313" key="1">
    <source>
        <dbReference type="EMBL" id="KAH0740607.1"/>
    </source>
</evidence>
<proteinExistence type="predicted"/>
<protein>
    <submittedName>
        <fullName evidence="1">Uncharacterized protein</fullName>
    </submittedName>
</protein>
<organism evidence="1 2">
    <name type="scientific">Solanum tuberosum</name>
    <name type="common">Potato</name>
    <dbReference type="NCBI Taxonomy" id="4113"/>
    <lineage>
        <taxon>Eukaryota</taxon>
        <taxon>Viridiplantae</taxon>
        <taxon>Streptophyta</taxon>
        <taxon>Embryophyta</taxon>
        <taxon>Tracheophyta</taxon>
        <taxon>Spermatophyta</taxon>
        <taxon>Magnoliopsida</taxon>
        <taxon>eudicotyledons</taxon>
        <taxon>Gunneridae</taxon>
        <taxon>Pentapetalae</taxon>
        <taxon>asterids</taxon>
        <taxon>lamiids</taxon>
        <taxon>Solanales</taxon>
        <taxon>Solanaceae</taxon>
        <taxon>Solanoideae</taxon>
        <taxon>Solaneae</taxon>
        <taxon>Solanum</taxon>
    </lineage>
</organism>
<gene>
    <name evidence="1" type="ORF">KY290_033650</name>
</gene>
<sequence>MHAVVLLHLLRSIDHVSPCQKTKDNIVKEAFGGRLVSKVDYVQEDLVVAEQAYILFYAKKSTP</sequence>
<reference evidence="1 2" key="1">
    <citation type="journal article" date="2021" name="bioRxiv">
        <title>Chromosome-scale and haplotype-resolved genome assembly of a tetraploid potato cultivar.</title>
        <authorList>
            <person name="Sun H."/>
            <person name="Jiao W.-B."/>
            <person name="Krause K."/>
            <person name="Campoy J.A."/>
            <person name="Goel M."/>
            <person name="Folz-Donahue K."/>
            <person name="Kukat C."/>
            <person name="Huettel B."/>
            <person name="Schneeberger K."/>
        </authorList>
    </citation>
    <scope>NUCLEOTIDE SEQUENCE [LARGE SCALE GENOMIC DNA]</scope>
    <source>
        <strain evidence="1">SolTubOtavaFocal</strain>
        <tissue evidence="1">Leaves</tissue>
    </source>
</reference>
<evidence type="ECO:0000313" key="2">
    <source>
        <dbReference type="Proteomes" id="UP000826656"/>
    </source>
</evidence>
<dbReference type="EMBL" id="JAIVGD010000026">
    <property type="protein sequence ID" value="KAH0740607.1"/>
    <property type="molecule type" value="Genomic_DNA"/>
</dbReference>
<name>A0ABQ7U0Y1_SOLTU</name>
<keyword evidence="2" id="KW-1185">Reference proteome</keyword>